<evidence type="ECO:0000256" key="3">
    <source>
        <dbReference type="ARBA" id="ARBA00022960"/>
    </source>
</evidence>
<dbReference type="GO" id="GO:0071972">
    <property type="term" value="F:peptidoglycan L,D-transpeptidase activity"/>
    <property type="evidence" value="ECO:0007669"/>
    <property type="project" value="TreeGrafter"/>
</dbReference>
<keyword evidence="2" id="KW-0808">Transferase</keyword>
<evidence type="ECO:0000313" key="11">
    <source>
        <dbReference type="Proteomes" id="UP000184423"/>
    </source>
</evidence>
<feature type="chain" id="PRO_5038894193" evidence="8">
    <location>
        <begin position="25"/>
        <end position="254"/>
    </location>
</feature>
<keyword evidence="11" id="KW-1185">Reference proteome</keyword>
<dbReference type="GO" id="GO:0008360">
    <property type="term" value="P:regulation of cell shape"/>
    <property type="evidence" value="ECO:0007669"/>
    <property type="project" value="UniProtKB-UniRule"/>
</dbReference>
<evidence type="ECO:0000256" key="6">
    <source>
        <dbReference type="PROSITE-ProRule" id="PRU01373"/>
    </source>
</evidence>
<dbReference type="InterPro" id="IPR038063">
    <property type="entry name" value="Transpep_catalytic_dom"/>
</dbReference>
<keyword evidence="8" id="KW-0732">Signal</keyword>
<protein>
    <submittedName>
        <fullName evidence="10">Lipoprotein-anchoring transpeptidase ErfK/SrfK</fullName>
    </submittedName>
</protein>
<dbReference type="PANTHER" id="PTHR30582">
    <property type="entry name" value="L,D-TRANSPEPTIDASE"/>
    <property type="match status" value="1"/>
</dbReference>
<dbReference type="UniPathway" id="UPA00219"/>
<feature type="active site" description="Proton donor/acceptor" evidence="6">
    <location>
        <position position="207"/>
    </location>
</feature>
<keyword evidence="5 6" id="KW-0961">Cell wall biogenesis/degradation</keyword>
<feature type="domain" description="L,D-TPase catalytic" evidence="9">
    <location>
        <begin position="133"/>
        <end position="254"/>
    </location>
</feature>
<evidence type="ECO:0000256" key="4">
    <source>
        <dbReference type="ARBA" id="ARBA00022984"/>
    </source>
</evidence>
<dbReference type="Pfam" id="PF03734">
    <property type="entry name" value="YkuD"/>
    <property type="match status" value="1"/>
</dbReference>
<evidence type="ECO:0000259" key="9">
    <source>
        <dbReference type="PROSITE" id="PS52029"/>
    </source>
</evidence>
<dbReference type="AlphaFoldDB" id="A0A1M4U483"/>
<keyword evidence="3 6" id="KW-0133">Cell shape</keyword>
<feature type="signal peptide" evidence="8">
    <location>
        <begin position="1"/>
        <end position="24"/>
    </location>
</feature>
<keyword evidence="4 6" id="KW-0573">Peptidoglycan synthesis</keyword>
<dbReference type="Proteomes" id="UP000184423">
    <property type="component" value="Unassembled WGS sequence"/>
</dbReference>
<sequence length="254" mass="29144">MQKKKILKNMIVLFLFFVSLISFSGCNKETSNESNQNEQHIVVAKAENKKEEIKVDAVSDQQPSDNNKENKEQDKNKTNTLATKESNKNATKESVKTSEVKNSTQKQTVALTPLEQELLKDIKEKNLTSKTAYMVIVDTQKQYTYIMKKSNGSWGLYKSLICSTGAPETPTPKGIYTIQDRAPWFFSKRYQQGGMYWVRFKGDYLFHSLPMDENKNIVDYTLGKPASHGCVRLKVEDAKWFYNSITFGTKLYIK</sequence>
<dbReference type="CDD" id="cd16913">
    <property type="entry name" value="YkuD_like"/>
    <property type="match status" value="1"/>
</dbReference>
<reference evidence="11" key="1">
    <citation type="submission" date="2016-11" db="EMBL/GenBank/DDBJ databases">
        <authorList>
            <person name="Varghese N."/>
            <person name="Submissions S."/>
        </authorList>
    </citation>
    <scope>NUCLEOTIDE SEQUENCE [LARGE SCALE GENOMIC DNA]</scope>
    <source>
        <strain evidence="11">DSM 10124</strain>
    </source>
</reference>
<evidence type="ECO:0000313" key="10">
    <source>
        <dbReference type="EMBL" id="SHE51539.1"/>
    </source>
</evidence>
<evidence type="ECO:0000256" key="2">
    <source>
        <dbReference type="ARBA" id="ARBA00022679"/>
    </source>
</evidence>
<dbReference type="GO" id="GO:0018104">
    <property type="term" value="P:peptidoglycan-protein cross-linking"/>
    <property type="evidence" value="ECO:0007669"/>
    <property type="project" value="TreeGrafter"/>
</dbReference>
<dbReference type="GO" id="GO:0016740">
    <property type="term" value="F:transferase activity"/>
    <property type="evidence" value="ECO:0007669"/>
    <property type="project" value="UniProtKB-KW"/>
</dbReference>
<keyword evidence="10" id="KW-0449">Lipoprotein</keyword>
<comment type="pathway">
    <text evidence="1 6">Cell wall biogenesis; peptidoglycan biosynthesis.</text>
</comment>
<evidence type="ECO:0000256" key="8">
    <source>
        <dbReference type="SAM" id="SignalP"/>
    </source>
</evidence>
<dbReference type="GO" id="GO:0071555">
    <property type="term" value="P:cell wall organization"/>
    <property type="evidence" value="ECO:0007669"/>
    <property type="project" value="UniProtKB-UniRule"/>
</dbReference>
<organism evidence="10 11">
    <name type="scientific">Caloramator proteoclasticus DSM 10124</name>
    <dbReference type="NCBI Taxonomy" id="1121262"/>
    <lineage>
        <taxon>Bacteria</taxon>
        <taxon>Bacillati</taxon>
        <taxon>Bacillota</taxon>
        <taxon>Clostridia</taxon>
        <taxon>Eubacteriales</taxon>
        <taxon>Clostridiaceae</taxon>
        <taxon>Caloramator</taxon>
    </lineage>
</organism>
<evidence type="ECO:0000256" key="1">
    <source>
        <dbReference type="ARBA" id="ARBA00004752"/>
    </source>
</evidence>
<gene>
    <name evidence="10" type="ORF">SAMN02746091_00561</name>
</gene>
<evidence type="ECO:0000256" key="7">
    <source>
        <dbReference type="SAM" id="MobiDB-lite"/>
    </source>
</evidence>
<dbReference type="GO" id="GO:0005576">
    <property type="term" value="C:extracellular region"/>
    <property type="evidence" value="ECO:0007669"/>
    <property type="project" value="TreeGrafter"/>
</dbReference>
<dbReference type="SUPFAM" id="SSF141523">
    <property type="entry name" value="L,D-transpeptidase catalytic domain-like"/>
    <property type="match status" value="1"/>
</dbReference>
<dbReference type="PANTHER" id="PTHR30582:SF2">
    <property type="entry name" value="L,D-TRANSPEPTIDASE YCIB-RELATED"/>
    <property type="match status" value="1"/>
</dbReference>
<feature type="compositionally biased region" description="Basic and acidic residues" evidence="7">
    <location>
        <begin position="85"/>
        <end position="99"/>
    </location>
</feature>
<dbReference type="PROSITE" id="PS51257">
    <property type="entry name" value="PROKAR_LIPOPROTEIN"/>
    <property type="match status" value="1"/>
</dbReference>
<feature type="region of interest" description="Disordered" evidence="7">
    <location>
        <begin position="53"/>
        <end position="105"/>
    </location>
</feature>
<proteinExistence type="predicted"/>
<dbReference type="RefSeq" id="WP_073247860.1">
    <property type="nucleotide sequence ID" value="NZ_FQVG01000006.1"/>
</dbReference>
<accession>A0A1M4U483</accession>
<dbReference type="Gene3D" id="2.40.440.10">
    <property type="entry name" value="L,D-transpeptidase catalytic domain-like"/>
    <property type="match status" value="1"/>
</dbReference>
<feature type="compositionally biased region" description="Basic and acidic residues" evidence="7">
    <location>
        <begin position="66"/>
        <end position="77"/>
    </location>
</feature>
<dbReference type="EMBL" id="FQVG01000006">
    <property type="protein sequence ID" value="SHE51539.1"/>
    <property type="molecule type" value="Genomic_DNA"/>
</dbReference>
<dbReference type="PROSITE" id="PS52029">
    <property type="entry name" value="LD_TPASE"/>
    <property type="match status" value="1"/>
</dbReference>
<dbReference type="InterPro" id="IPR005490">
    <property type="entry name" value="LD_TPept_cat_dom"/>
</dbReference>
<evidence type="ECO:0000256" key="5">
    <source>
        <dbReference type="ARBA" id="ARBA00023316"/>
    </source>
</evidence>
<dbReference type="InterPro" id="IPR050979">
    <property type="entry name" value="LD-transpeptidase"/>
</dbReference>
<feature type="active site" description="Nucleophile" evidence="6">
    <location>
        <position position="230"/>
    </location>
</feature>
<name>A0A1M4U483_9CLOT</name>